<dbReference type="FunFam" id="3.30.70.330:FF:000500">
    <property type="entry name" value="Polyadenylate-binding protein"/>
    <property type="match status" value="1"/>
</dbReference>
<evidence type="ECO:0000256" key="6">
    <source>
        <dbReference type="ARBA" id="ARBA00022737"/>
    </source>
</evidence>
<dbReference type="SMART" id="SM00360">
    <property type="entry name" value="RRM"/>
    <property type="match status" value="4"/>
</dbReference>
<evidence type="ECO:0000256" key="2">
    <source>
        <dbReference type="ARBA" id="ARBA00004496"/>
    </source>
</evidence>
<comment type="function">
    <text evidence="9">Binds the poly(A) tail of mRNA. Appears to be an important mediator of the multiple roles of the poly(A) tail in mRNA biogenesis, stability and translation.</text>
</comment>
<keyword evidence="5" id="KW-0963">Cytoplasm</keyword>
<feature type="domain" description="RRM" evidence="11">
    <location>
        <begin position="12"/>
        <end position="90"/>
    </location>
</feature>
<feature type="domain" description="RRM" evidence="11">
    <location>
        <begin position="191"/>
        <end position="268"/>
    </location>
</feature>
<dbReference type="InterPro" id="IPR002004">
    <property type="entry name" value="PABP_HYD_C"/>
</dbReference>
<comment type="subcellular location">
    <subcellularLocation>
        <location evidence="2">Cytoplasm</location>
    </subcellularLocation>
    <subcellularLocation>
        <location evidence="1">Nucleus</location>
    </subcellularLocation>
</comment>
<dbReference type="NCBIfam" id="TIGR01628">
    <property type="entry name" value="PABP-1234"/>
    <property type="match status" value="1"/>
</dbReference>
<dbReference type="FunFam" id="1.10.1900.10:FF:000004">
    <property type="entry name" value="Polyadenylate-binding protein"/>
    <property type="match status" value="1"/>
</dbReference>
<keyword evidence="8" id="KW-0539">Nucleus</keyword>
<dbReference type="PROSITE" id="PS51309">
    <property type="entry name" value="PABC"/>
    <property type="match status" value="1"/>
</dbReference>
<accession>A0A3Q7JGW9</accession>
<evidence type="ECO:0000259" key="12">
    <source>
        <dbReference type="PROSITE" id="PS51309"/>
    </source>
</evidence>
<dbReference type="InterPro" id="IPR000504">
    <property type="entry name" value="RRM_dom"/>
</dbReference>
<dbReference type="Pfam" id="PF00658">
    <property type="entry name" value="MLLE"/>
    <property type="match status" value="1"/>
</dbReference>
<proteinExistence type="inferred from homology"/>
<dbReference type="PANTHER" id="PTHR45642:SF103">
    <property type="entry name" value="ZINC FINGER PROTEIN"/>
    <property type="match status" value="1"/>
</dbReference>
<evidence type="ECO:0000256" key="9">
    <source>
        <dbReference type="ARBA" id="ARBA00054110"/>
    </source>
</evidence>
<evidence type="ECO:0008006" key="15">
    <source>
        <dbReference type="Google" id="ProtNLM"/>
    </source>
</evidence>
<dbReference type="CDD" id="cd01837">
    <property type="entry name" value="SGNH_plant_lipase_like"/>
    <property type="match status" value="1"/>
</dbReference>
<evidence type="ECO:0000259" key="11">
    <source>
        <dbReference type="PROSITE" id="PS50102"/>
    </source>
</evidence>
<evidence type="ECO:0000256" key="3">
    <source>
        <dbReference type="ARBA" id="ARBA00008557"/>
    </source>
</evidence>
<evidence type="ECO:0000256" key="10">
    <source>
        <dbReference type="PROSITE-ProRule" id="PRU00176"/>
    </source>
</evidence>
<reference evidence="13" key="1">
    <citation type="journal article" date="2012" name="Nature">
        <title>The tomato genome sequence provides insights into fleshy fruit evolution.</title>
        <authorList>
            <consortium name="Tomato Genome Consortium"/>
        </authorList>
    </citation>
    <scope>NUCLEOTIDE SEQUENCE [LARGE SCALE GENOMIC DNA]</scope>
    <source>
        <strain evidence="13">cv. Heinz 1706</strain>
    </source>
</reference>
<reference evidence="13" key="2">
    <citation type="submission" date="2019-01" db="UniProtKB">
        <authorList>
            <consortium name="EnsemblPlants"/>
        </authorList>
    </citation>
    <scope>IDENTIFICATION</scope>
    <source>
        <strain evidence="13">cv. Heinz 1706</strain>
    </source>
</reference>
<keyword evidence="6" id="KW-0677">Repeat</keyword>
<dbReference type="InParanoid" id="A0A3Q7JGW9"/>
<dbReference type="Gene3D" id="3.30.70.330">
    <property type="match status" value="4"/>
</dbReference>
<dbReference type="InterPro" id="IPR050592">
    <property type="entry name" value="GDSL_lipolytic_enzyme"/>
</dbReference>
<feature type="domain" description="RRM" evidence="11">
    <location>
        <begin position="100"/>
        <end position="177"/>
    </location>
</feature>
<dbReference type="Gramene" id="Solyc10g085750.2.1">
    <property type="protein sequence ID" value="Solyc10g085750.2.1"/>
    <property type="gene ID" value="Solyc10g085750.2"/>
</dbReference>
<dbReference type="Gene3D" id="1.10.1900.10">
    <property type="entry name" value="c-terminal domain of poly(a) binding protein"/>
    <property type="match status" value="1"/>
</dbReference>
<dbReference type="FunCoup" id="A0A3Q7JGW9">
    <property type="interactions" value="81"/>
</dbReference>
<evidence type="ECO:0000256" key="1">
    <source>
        <dbReference type="ARBA" id="ARBA00004123"/>
    </source>
</evidence>
<feature type="domain" description="PABC" evidence="12">
    <location>
        <begin position="524"/>
        <end position="601"/>
    </location>
</feature>
<dbReference type="FunFam" id="3.40.50.1110:FF:000003">
    <property type="entry name" value="GDSL esterase/lipase APG"/>
    <property type="match status" value="1"/>
</dbReference>
<dbReference type="CDD" id="cd12380">
    <property type="entry name" value="RRM3_I_PABPs"/>
    <property type="match status" value="1"/>
</dbReference>
<dbReference type="GO" id="GO:0008143">
    <property type="term" value="F:poly(A) binding"/>
    <property type="evidence" value="ECO:0000318"/>
    <property type="project" value="GO_Central"/>
</dbReference>
<sequence>MAVPPTVLATPSSLYVGDLHHDVSDGQLFDYFSDFKSLASVRVCRDSSTGRSLCYGYVNFVSPQDAIRAIEVKNNSTLNGKIMRVSWSLRDPDARRSGKGNVFIKNISDTIDNAKLQEMFQKFGNILSCKIVTHEDGKSKGYGFVQFGSEESADAAIEKLNGIMAGEKQLYVGKFVKKTDRISPNPDAKYTNLYFKNLDVDISEEHLREKFSGFGTIISLVIAKDENGAPKGFGFVNFDNPDDARKAAEAMNGSPVGSKTLYVARAQKKAEREQLLKRLFEERRREQIMKYQGSNVYVKNIDDDVTEYELHQLFSQCGTITSAKVMQDEKGLSKGFGFVCFSTAEEAYNAVNTFYGFMLHRKPLYVAIAQRKEERQAQLQLQHAQRLAGLTGASAMYPGAYPPLYYPGHGVVPQVPARPGLMYQSLAMRPGWGTNGFTNTPRPSYQPAPVPMIPNAYRPYRPNRGRMNGYMPASNVTNVQPSGQPAVPSKDSQRAGQVRFAPNGQTRDVNNRSFGSIAESAADGTEMLSTLLASANSDQQKQILGERLYPLVHKHKPELASKITGMLLEMDNAELLLLLESPESLATKVDEAVDVLKLSKAKVSSQESLQPSFLSASEVAGDAAFVLQVVQSVLQIDHLEFGMTFKTFDVGNNNNLTTLIKANFLPYGRDFVTHRPTGRFCNGKLATDFTAEYLGFTTYPPAYLSPEARGRNILTGVNFASAASGYYERTPQIYRALTLAQQLQYYREWQAKVVNLVGRTQANNIISGGIHLLSAGSSDFIQNYYVNPMLNRIYSPDRFSDILMQSYTTFIQNLYGMGARKIGVTTLPPTGCLPAAITLFGRGSNQCVARLNQDAVFFNAKLNRTSENLKSRLPGLKLVVFDIYHPLLDMIIKPTDSGFFESRRACCGTGTLETSFLCNVRSIGTCSNATDYVFWDGFHPSEAANEKLAQSLLEQGFDLIS</sequence>
<dbReference type="InterPro" id="IPR035979">
    <property type="entry name" value="RBD_domain_sf"/>
</dbReference>
<dbReference type="FunFam" id="3.30.70.330:FF:000499">
    <property type="entry name" value="Polyadenylate-binding protein"/>
    <property type="match status" value="1"/>
</dbReference>
<dbReference type="GO" id="GO:0003730">
    <property type="term" value="F:mRNA 3'-UTR binding"/>
    <property type="evidence" value="ECO:0000318"/>
    <property type="project" value="GO_Central"/>
</dbReference>
<dbReference type="PROSITE" id="PS50102">
    <property type="entry name" value="RRM"/>
    <property type="match status" value="4"/>
</dbReference>
<dbReference type="CDD" id="cd12379">
    <property type="entry name" value="RRM2_I_PABPs"/>
    <property type="match status" value="1"/>
</dbReference>
<dbReference type="Pfam" id="PF00076">
    <property type="entry name" value="RRM_1"/>
    <property type="match status" value="4"/>
</dbReference>
<dbReference type="GO" id="GO:0005634">
    <property type="term" value="C:nucleus"/>
    <property type="evidence" value="ECO:0000318"/>
    <property type="project" value="GO_Central"/>
</dbReference>
<evidence type="ECO:0000256" key="5">
    <source>
        <dbReference type="ARBA" id="ARBA00022490"/>
    </source>
</evidence>
<evidence type="ECO:0000256" key="8">
    <source>
        <dbReference type="ARBA" id="ARBA00023242"/>
    </source>
</evidence>
<name>A0A3Q7JGW9_SOLLC</name>
<dbReference type="PANTHER" id="PTHR45642">
    <property type="entry name" value="GDSL ESTERASE/LIPASE EXL3"/>
    <property type="match status" value="1"/>
</dbReference>
<evidence type="ECO:0000313" key="14">
    <source>
        <dbReference type="Proteomes" id="UP000004994"/>
    </source>
</evidence>
<dbReference type="SUPFAM" id="SSF63570">
    <property type="entry name" value="PABC (PABP) domain"/>
    <property type="match status" value="1"/>
</dbReference>
<dbReference type="PaxDb" id="4081-Solyc10g085750.1.1"/>
<evidence type="ECO:0000256" key="4">
    <source>
        <dbReference type="ARBA" id="ARBA00008668"/>
    </source>
</evidence>
<dbReference type="STRING" id="4081.A0A3Q7JGW9"/>
<comment type="similarity">
    <text evidence="4">Belongs to the 'GDSL' lipolytic enzyme family.</text>
</comment>
<evidence type="ECO:0000313" key="13">
    <source>
        <dbReference type="EnsemblPlants" id="Solyc10g085750.2.1"/>
    </source>
</evidence>
<dbReference type="SUPFAM" id="SSF52266">
    <property type="entry name" value="SGNH hydrolase"/>
    <property type="match status" value="1"/>
</dbReference>
<dbReference type="InterPro" id="IPR006515">
    <property type="entry name" value="PABP_1234"/>
</dbReference>
<dbReference type="InterPro" id="IPR001087">
    <property type="entry name" value="GDSL"/>
</dbReference>
<dbReference type="FunFam" id="3.30.70.330:FF:000782">
    <property type="entry name" value="Polyadenylate-binding protein"/>
    <property type="match status" value="1"/>
</dbReference>
<dbReference type="Gene3D" id="3.40.50.1110">
    <property type="entry name" value="SGNH hydrolase"/>
    <property type="match status" value="1"/>
</dbReference>
<dbReference type="InterPro" id="IPR045305">
    <property type="entry name" value="RRM2_I_PABPs"/>
</dbReference>
<dbReference type="InterPro" id="IPR012677">
    <property type="entry name" value="Nucleotide-bd_a/b_plait_sf"/>
</dbReference>
<comment type="similarity">
    <text evidence="3">Belongs to the polyadenylate-binding protein type-1 family.</text>
</comment>
<dbReference type="GO" id="GO:1990904">
    <property type="term" value="C:ribonucleoprotein complex"/>
    <property type="evidence" value="ECO:0000318"/>
    <property type="project" value="GO_Central"/>
</dbReference>
<feature type="domain" description="RRM" evidence="11">
    <location>
        <begin position="294"/>
        <end position="371"/>
    </location>
</feature>
<dbReference type="CDD" id="cd12381">
    <property type="entry name" value="RRM4_I_PABPs"/>
    <property type="match status" value="1"/>
</dbReference>
<dbReference type="SUPFAM" id="SSF54928">
    <property type="entry name" value="RNA-binding domain, RBD"/>
    <property type="match status" value="3"/>
</dbReference>
<organism evidence="13">
    <name type="scientific">Solanum lycopersicum</name>
    <name type="common">Tomato</name>
    <name type="synonym">Lycopersicon esculentum</name>
    <dbReference type="NCBI Taxonomy" id="4081"/>
    <lineage>
        <taxon>Eukaryota</taxon>
        <taxon>Viridiplantae</taxon>
        <taxon>Streptophyta</taxon>
        <taxon>Embryophyta</taxon>
        <taxon>Tracheophyta</taxon>
        <taxon>Spermatophyta</taxon>
        <taxon>Magnoliopsida</taxon>
        <taxon>eudicotyledons</taxon>
        <taxon>Gunneridae</taxon>
        <taxon>Pentapetalae</taxon>
        <taxon>asterids</taxon>
        <taxon>lamiids</taxon>
        <taxon>Solanales</taxon>
        <taxon>Solanaceae</taxon>
        <taxon>Solanoideae</taxon>
        <taxon>Solaneae</taxon>
        <taxon>Solanum</taxon>
        <taxon>Solanum subgen. Lycopersicon</taxon>
    </lineage>
</organism>
<evidence type="ECO:0000256" key="7">
    <source>
        <dbReference type="ARBA" id="ARBA00022884"/>
    </source>
</evidence>
<dbReference type="Pfam" id="PF00657">
    <property type="entry name" value="Lipase_GDSL"/>
    <property type="match status" value="1"/>
</dbReference>
<dbReference type="InterPro" id="IPR035669">
    <property type="entry name" value="SGNH_plant_lipase-like"/>
</dbReference>
<dbReference type="GO" id="GO:0005829">
    <property type="term" value="C:cytosol"/>
    <property type="evidence" value="ECO:0000318"/>
    <property type="project" value="GO_Central"/>
</dbReference>
<dbReference type="InterPro" id="IPR036514">
    <property type="entry name" value="SGNH_hydro_sf"/>
</dbReference>
<dbReference type="InterPro" id="IPR036053">
    <property type="entry name" value="PABP-dom"/>
</dbReference>
<dbReference type="FunFam" id="3.30.70.330:FF:000003">
    <property type="entry name" value="Polyadenylate-binding protein"/>
    <property type="match status" value="1"/>
</dbReference>
<protein>
    <recommendedName>
        <fullName evidence="15">Polyadenylate-binding protein</fullName>
    </recommendedName>
</protein>
<dbReference type="SMART" id="SM00517">
    <property type="entry name" value="PolyA"/>
    <property type="match status" value="1"/>
</dbReference>
<dbReference type="AlphaFoldDB" id="A0A3Q7JGW9"/>
<dbReference type="GO" id="GO:0016788">
    <property type="term" value="F:hydrolase activity, acting on ester bonds"/>
    <property type="evidence" value="ECO:0007669"/>
    <property type="project" value="InterPro"/>
</dbReference>
<dbReference type="Proteomes" id="UP000004994">
    <property type="component" value="Chromosome 10"/>
</dbReference>
<dbReference type="EnsemblPlants" id="Solyc10g085750.2.1">
    <property type="protein sequence ID" value="Solyc10g085750.2.1"/>
    <property type="gene ID" value="Solyc10g085750.2"/>
</dbReference>
<dbReference type="GO" id="GO:0008266">
    <property type="term" value="F:poly(U) RNA binding"/>
    <property type="evidence" value="ECO:0000318"/>
    <property type="project" value="GO_Central"/>
</dbReference>
<keyword evidence="7 10" id="KW-0694">RNA-binding</keyword>
<keyword evidence="14" id="KW-1185">Reference proteome</keyword>